<evidence type="ECO:0000313" key="3">
    <source>
        <dbReference type="Proteomes" id="UP000199614"/>
    </source>
</evidence>
<gene>
    <name evidence="2" type="ORF">SAMN05216207_105713</name>
</gene>
<evidence type="ECO:0000256" key="1">
    <source>
        <dbReference type="SAM" id="Phobius"/>
    </source>
</evidence>
<proteinExistence type="predicted"/>
<sequence length="68" mass="7199">MSTVIDIVSGPAGAIPVLAVIGLLVTQEFAREQRPVTVPRSRSPGSVLTIWAAIVAFAILALRFYGFS</sequence>
<evidence type="ECO:0000313" key="2">
    <source>
        <dbReference type="EMBL" id="SFO43192.1"/>
    </source>
</evidence>
<keyword evidence="1" id="KW-0812">Transmembrane</keyword>
<dbReference type="Proteomes" id="UP000199614">
    <property type="component" value="Unassembled WGS sequence"/>
</dbReference>
<dbReference type="OrthoDB" id="9878325at2"/>
<accession>A0A1I5H4L3</accession>
<keyword evidence="3" id="KW-1185">Reference proteome</keyword>
<feature type="transmembrane region" description="Helical" evidence="1">
    <location>
        <begin position="47"/>
        <end position="66"/>
    </location>
</feature>
<dbReference type="RefSeq" id="WP_093355095.1">
    <property type="nucleotide sequence ID" value="NZ_FOUY01000057.1"/>
</dbReference>
<dbReference type="STRING" id="260086.SAMN05216207_105713"/>
<name>A0A1I5H4L3_PSUAM</name>
<feature type="transmembrane region" description="Helical" evidence="1">
    <location>
        <begin position="6"/>
        <end position="26"/>
    </location>
</feature>
<dbReference type="AlphaFoldDB" id="A0A1I5H4L3"/>
<reference evidence="2 3" key="1">
    <citation type="submission" date="2016-10" db="EMBL/GenBank/DDBJ databases">
        <authorList>
            <person name="de Groot N.N."/>
        </authorList>
    </citation>
    <scope>NUCLEOTIDE SEQUENCE [LARGE SCALE GENOMIC DNA]</scope>
    <source>
        <strain evidence="2 3">CGMCC 4.1877</strain>
    </source>
</reference>
<dbReference type="EMBL" id="FOUY01000057">
    <property type="protein sequence ID" value="SFO43192.1"/>
    <property type="molecule type" value="Genomic_DNA"/>
</dbReference>
<keyword evidence="1" id="KW-0472">Membrane</keyword>
<organism evidence="2 3">
    <name type="scientific">Pseudonocardia ammonioxydans</name>
    <dbReference type="NCBI Taxonomy" id="260086"/>
    <lineage>
        <taxon>Bacteria</taxon>
        <taxon>Bacillati</taxon>
        <taxon>Actinomycetota</taxon>
        <taxon>Actinomycetes</taxon>
        <taxon>Pseudonocardiales</taxon>
        <taxon>Pseudonocardiaceae</taxon>
        <taxon>Pseudonocardia</taxon>
    </lineage>
</organism>
<protein>
    <submittedName>
        <fullName evidence="2">Uncharacterized protein</fullName>
    </submittedName>
</protein>
<keyword evidence="1" id="KW-1133">Transmembrane helix</keyword>